<organism evidence="1 2">
    <name type="scientific">Pleurotus cornucopiae</name>
    <name type="common">Cornucopia mushroom</name>
    <dbReference type="NCBI Taxonomy" id="5321"/>
    <lineage>
        <taxon>Eukaryota</taxon>
        <taxon>Fungi</taxon>
        <taxon>Dikarya</taxon>
        <taxon>Basidiomycota</taxon>
        <taxon>Agaricomycotina</taxon>
        <taxon>Agaricomycetes</taxon>
        <taxon>Agaricomycetidae</taxon>
        <taxon>Agaricales</taxon>
        <taxon>Pleurotineae</taxon>
        <taxon>Pleurotaceae</taxon>
        <taxon>Pleurotus</taxon>
    </lineage>
</organism>
<keyword evidence="2" id="KW-1185">Reference proteome</keyword>
<name>A0ACB7IWC2_PLECO</name>
<proteinExistence type="predicted"/>
<evidence type="ECO:0000313" key="2">
    <source>
        <dbReference type="Proteomes" id="UP000824881"/>
    </source>
</evidence>
<gene>
    <name evidence="1" type="ORF">CCMSSC00406_0009212</name>
</gene>
<comment type="caution">
    <text evidence="1">The sequence shown here is derived from an EMBL/GenBank/DDBJ whole genome shotgun (WGS) entry which is preliminary data.</text>
</comment>
<reference evidence="1 2" key="1">
    <citation type="journal article" date="2021" name="Appl. Environ. Microbiol.">
        <title>Genetic linkage and physical mapping for an oyster mushroom Pleurotus cornucopiae and QTL analysis for the trait cap color.</title>
        <authorList>
            <person name="Zhang Y."/>
            <person name="Gao W."/>
            <person name="Sonnenberg A."/>
            <person name="Chen Q."/>
            <person name="Zhang J."/>
            <person name="Huang C."/>
        </authorList>
    </citation>
    <scope>NUCLEOTIDE SEQUENCE [LARGE SCALE GENOMIC DNA]</scope>
    <source>
        <strain evidence="1">CCMSSC00406</strain>
    </source>
</reference>
<evidence type="ECO:0000313" key="1">
    <source>
        <dbReference type="EMBL" id="KAG9222004.1"/>
    </source>
</evidence>
<accession>A0ACB7IWC2</accession>
<protein>
    <submittedName>
        <fullName evidence="1">Uncharacterized protein</fullName>
    </submittedName>
</protein>
<dbReference type="EMBL" id="WQMT02000006">
    <property type="protein sequence ID" value="KAG9222004.1"/>
    <property type="molecule type" value="Genomic_DNA"/>
</dbReference>
<sequence length="420" mass="45361">MPRHILSPNPGSGSDGCFAALSEILDEEGGTGVWGSGATRRDKVILHQNTLTEAEDAERRQRQEELGRPRTPEPASLGMGSDLFTDAKPTPQYTPSAERLDALNSRLLLLSNQFESFITLTTEGWDKVKTSQSGHDEILSASISAATSAASTVVASAFAARDAQTPAKSDAEKATLEQLMADWKKAVDGQWSSMRVVWSEGQARLIGDGEKRGARWKTKGWSVQTKAEADGDEPWSPAQSSLARARLLHTPRNLPISHSPFSLLRSRRRASTGPRRMVGTVGSRRSGDSAQWTVDCAAVRVRVCVRVSARLWKDGGWLTLWLGAAVNSALRGAVNPGINNKAGGDEQGPAPAAYSQLCSGSRRVPHSSHQSAVSRVSQRLWDSANGLRLRTLGGYNEGGGGVELKHTRLLLRKAHDFGRQ</sequence>
<dbReference type="Proteomes" id="UP000824881">
    <property type="component" value="Unassembled WGS sequence"/>
</dbReference>